<name>A0A9E7F0V8_9LILI</name>
<dbReference type="PANTHER" id="PTHR45730:SF108">
    <property type="entry name" value="PROTEIN LATE FLOWERING"/>
    <property type="match status" value="1"/>
</dbReference>
<organism evidence="4 5">
    <name type="scientific">Musa troglodytarum</name>
    <name type="common">fe'i banana</name>
    <dbReference type="NCBI Taxonomy" id="320322"/>
    <lineage>
        <taxon>Eukaryota</taxon>
        <taxon>Viridiplantae</taxon>
        <taxon>Streptophyta</taxon>
        <taxon>Embryophyta</taxon>
        <taxon>Tracheophyta</taxon>
        <taxon>Spermatophyta</taxon>
        <taxon>Magnoliopsida</taxon>
        <taxon>Liliopsida</taxon>
        <taxon>Zingiberales</taxon>
        <taxon>Musaceae</taxon>
        <taxon>Musa</taxon>
    </lineage>
</organism>
<evidence type="ECO:0000256" key="1">
    <source>
        <dbReference type="PROSITE-ProRule" id="PRU00042"/>
    </source>
</evidence>
<dbReference type="AlphaFoldDB" id="A0A9E7F0V8"/>
<reference evidence="4" key="1">
    <citation type="submission" date="2022-05" db="EMBL/GenBank/DDBJ databases">
        <title>The Musa troglodytarum L. genome provides insights into the mechanism of non-climacteric behaviour and enrichment of carotenoids.</title>
        <authorList>
            <person name="Wang J."/>
        </authorList>
    </citation>
    <scope>NUCLEOTIDE SEQUENCE</scope>
    <source>
        <tissue evidence="4">Leaf</tissue>
    </source>
</reference>
<keyword evidence="1" id="KW-0479">Metal-binding</keyword>
<protein>
    <submittedName>
        <fullName evidence="4">Zinc finger protein</fullName>
    </submittedName>
</protein>
<proteinExistence type="predicted"/>
<dbReference type="SUPFAM" id="SSF57667">
    <property type="entry name" value="beta-beta-alpha zinc fingers"/>
    <property type="match status" value="1"/>
</dbReference>
<feature type="region of interest" description="Disordered" evidence="2">
    <location>
        <begin position="45"/>
        <end position="71"/>
    </location>
</feature>
<dbReference type="OrthoDB" id="757335at2759"/>
<dbReference type="Gene3D" id="3.30.160.60">
    <property type="entry name" value="Classic Zinc Finger"/>
    <property type="match status" value="1"/>
</dbReference>
<dbReference type="PANTHER" id="PTHR45730">
    <property type="entry name" value="ZINC FINGER PROTEIN JAGGED"/>
    <property type="match status" value="1"/>
</dbReference>
<accession>A0A9E7F0V8</accession>
<evidence type="ECO:0000259" key="3">
    <source>
        <dbReference type="PROSITE" id="PS50157"/>
    </source>
</evidence>
<dbReference type="Proteomes" id="UP001055439">
    <property type="component" value="Chromosome 2"/>
</dbReference>
<evidence type="ECO:0000256" key="2">
    <source>
        <dbReference type="SAM" id="MobiDB-lite"/>
    </source>
</evidence>
<dbReference type="GO" id="GO:0003700">
    <property type="term" value="F:DNA-binding transcription factor activity"/>
    <property type="evidence" value="ECO:0007669"/>
    <property type="project" value="InterPro"/>
</dbReference>
<keyword evidence="1" id="KW-0862">Zinc</keyword>
<dbReference type="InterPro" id="IPR045320">
    <property type="entry name" value="JAGGED/SL1-like"/>
</dbReference>
<dbReference type="GO" id="GO:0008270">
    <property type="term" value="F:zinc ion binding"/>
    <property type="evidence" value="ECO:0007669"/>
    <property type="project" value="UniProtKB-KW"/>
</dbReference>
<evidence type="ECO:0000313" key="4">
    <source>
        <dbReference type="EMBL" id="URD86591.1"/>
    </source>
</evidence>
<dbReference type="InterPro" id="IPR036236">
    <property type="entry name" value="Znf_C2H2_sf"/>
</dbReference>
<feature type="domain" description="C2H2-type" evidence="3">
    <location>
        <begin position="88"/>
        <end position="115"/>
    </location>
</feature>
<dbReference type="PROSITE" id="PS50157">
    <property type="entry name" value="ZINC_FINGER_C2H2_2"/>
    <property type="match status" value="1"/>
</dbReference>
<dbReference type="EMBL" id="CP097504">
    <property type="protein sequence ID" value="URD86591.1"/>
    <property type="molecule type" value="Genomic_DNA"/>
</dbReference>
<dbReference type="InterPro" id="IPR013087">
    <property type="entry name" value="Znf_C2H2_type"/>
</dbReference>
<keyword evidence="1" id="KW-0863">Zinc-finger</keyword>
<gene>
    <name evidence="4" type="ORF">MUK42_28185</name>
</gene>
<keyword evidence="5" id="KW-1185">Reference proteome</keyword>
<evidence type="ECO:0000313" key="5">
    <source>
        <dbReference type="Proteomes" id="UP001055439"/>
    </source>
</evidence>
<dbReference type="PROSITE" id="PS00028">
    <property type="entry name" value="ZINC_FINGER_C2H2_1"/>
    <property type="match status" value="1"/>
</dbReference>
<sequence>MGKQKRCLSVIARTRALLYNCLLSQADTTTPVDGCWRRQCKSASSEDEMDSSRQGSPQPPPPTLDLSLGLASSDPFSGTHGARDVRLFPCLFCNKKFLKSQALGGHQNAHKKERSVGCTSQTYLPPKNDAANDHDLNPSRFSAAPRGDHLESFRSYAVPWTVSSRRAVFATGCPSSSTRHRGPHQARQALLLDFVGHSDGSTVGFASAAGGGEDMANVDLSLRL</sequence>